<evidence type="ECO:0000256" key="3">
    <source>
        <dbReference type="ARBA" id="ARBA00005002"/>
    </source>
</evidence>
<sequence>MQQHTLADEIIQTGVGLHSGVTTQVRIRPDAAGSGRYFVRVDLPDTPIIPAQVAAVSQTVLSTQLGKGEAYVRTVEHLLASLAAMGVDNARIEIDGPEVPLLDGSAKVWTDAIAQVGLMSQNLTKDKAPLVIDQPIWVRQGDAFACALPAPETRFTYGIDFDLAAIGNQWHSCSLPSQNENAYGSFVAEIAPARTFGLLHQIEHLQQTGLIKGGTLDNALVCGPEGWLNPPLRYANEPVRHKILDLVGDLSLLGIFPCAHFLAYKASHNLHIQLAQRILDFRF</sequence>
<dbReference type="Gene3D" id="3.30.1700.10">
    <property type="entry name" value="lpxc deacetylase, domain 2"/>
    <property type="match status" value="1"/>
</dbReference>
<evidence type="ECO:0000256" key="6">
    <source>
        <dbReference type="ARBA" id="ARBA00022556"/>
    </source>
</evidence>
<evidence type="ECO:0000256" key="8">
    <source>
        <dbReference type="ARBA" id="ARBA00022801"/>
    </source>
</evidence>
<reference evidence="13 14" key="1">
    <citation type="submission" date="2018-06" db="EMBL/GenBank/DDBJ databases">
        <title>Comparative genomics of Brasilonema spp. strains.</title>
        <authorList>
            <person name="Alvarenga D.O."/>
            <person name="Fiore M.F."/>
            <person name="Varani A.M."/>
        </authorList>
    </citation>
    <scope>NUCLEOTIDE SEQUENCE [LARGE SCALE GENOMIC DNA]</scope>
    <source>
        <strain evidence="13 14">SPC951</strain>
    </source>
</reference>
<evidence type="ECO:0000256" key="2">
    <source>
        <dbReference type="ARBA" id="ARBA00002923"/>
    </source>
</evidence>
<comment type="catalytic activity">
    <reaction evidence="11 12">
        <text>a UDP-3-O-[(3R)-3-hydroxyacyl]-N-acetyl-alpha-D-glucosamine + H2O = a UDP-3-O-[(3R)-3-hydroxyacyl]-alpha-D-glucosamine + acetate</text>
        <dbReference type="Rhea" id="RHEA:67816"/>
        <dbReference type="ChEBI" id="CHEBI:15377"/>
        <dbReference type="ChEBI" id="CHEBI:30089"/>
        <dbReference type="ChEBI" id="CHEBI:137740"/>
        <dbReference type="ChEBI" id="CHEBI:173225"/>
        <dbReference type="EC" id="3.5.1.108"/>
    </reaction>
</comment>
<dbReference type="EMBL" id="QMEB01000036">
    <property type="protein sequence ID" value="NMG19216.1"/>
    <property type="molecule type" value="Genomic_DNA"/>
</dbReference>
<evidence type="ECO:0000256" key="11">
    <source>
        <dbReference type="ARBA" id="ARBA00024535"/>
    </source>
</evidence>
<comment type="function">
    <text evidence="2 12">Catalyzes the hydrolysis of UDP-3-O-myristoyl-N-acetylglucosamine to form UDP-3-O-myristoylglucosamine and acetate, the committed step in lipid A biosynthesis.</text>
</comment>
<organism evidence="13 14">
    <name type="scientific">Brasilonema bromeliae SPC951</name>
    <dbReference type="NCBI Taxonomy" id="385972"/>
    <lineage>
        <taxon>Bacteria</taxon>
        <taxon>Bacillati</taxon>
        <taxon>Cyanobacteriota</taxon>
        <taxon>Cyanophyceae</taxon>
        <taxon>Nostocales</taxon>
        <taxon>Scytonemataceae</taxon>
        <taxon>Brasilonema</taxon>
        <taxon>Bromeliae group (in: Brasilonema)</taxon>
    </lineage>
</organism>
<dbReference type="NCBIfam" id="TIGR00325">
    <property type="entry name" value="lpxC"/>
    <property type="match status" value="1"/>
</dbReference>
<comment type="caution">
    <text evidence="13">The sequence shown here is derived from an EMBL/GenBank/DDBJ whole genome shotgun (WGS) entry which is preliminary data.</text>
</comment>
<dbReference type="Pfam" id="PF03331">
    <property type="entry name" value="LpxC"/>
    <property type="match status" value="1"/>
</dbReference>
<evidence type="ECO:0000256" key="9">
    <source>
        <dbReference type="ARBA" id="ARBA00022833"/>
    </source>
</evidence>
<dbReference type="RefSeq" id="WP_169154494.1">
    <property type="nucleotide sequence ID" value="NZ_CAWPJE010000409.1"/>
</dbReference>
<comment type="similarity">
    <text evidence="12">Belongs to the LpxC family.</text>
</comment>
<feature type="active site" description="Proton donor" evidence="12">
    <location>
        <position position="268"/>
    </location>
</feature>
<dbReference type="PANTHER" id="PTHR33694:SF1">
    <property type="entry name" value="UDP-3-O-ACYL-N-ACETYLGLUCOSAMINE DEACETYLASE 1, MITOCHONDRIAL-RELATED"/>
    <property type="match status" value="1"/>
</dbReference>
<evidence type="ECO:0000256" key="4">
    <source>
        <dbReference type="ARBA" id="ARBA00012745"/>
    </source>
</evidence>
<gene>
    <name evidence="12" type="primary">lpxC</name>
    <name evidence="13" type="ORF">DP116_07035</name>
</gene>
<dbReference type="InterPro" id="IPR020568">
    <property type="entry name" value="Ribosomal_Su5_D2-typ_SF"/>
</dbReference>
<dbReference type="HAMAP" id="MF_00388">
    <property type="entry name" value="LpxC"/>
    <property type="match status" value="1"/>
</dbReference>
<evidence type="ECO:0000256" key="7">
    <source>
        <dbReference type="ARBA" id="ARBA00022723"/>
    </source>
</evidence>
<comment type="pathway">
    <text evidence="3 12">Glycolipid biosynthesis; lipid IV(A) biosynthesis; lipid IV(A) from (3R)-3-hydroxytetradecanoyl-[acyl-carrier-protein] and UDP-N-acetyl-alpha-D-glucosamine: step 2/6.</text>
</comment>
<dbReference type="InterPro" id="IPR004463">
    <property type="entry name" value="UDP-acyl_GlcNac_deAcase"/>
</dbReference>
<keyword evidence="8 12" id="KW-0378">Hydrolase</keyword>
<comment type="cofactor">
    <cofactor evidence="1 12">
        <name>Zn(2+)</name>
        <dbReference type="ChEBI" id="CHEBI:29105"/>
    </cofactor>
</comment>
<dbReference type="InterPro" id="IPR011334">
    <property type="entry name" value="UDP-acyl_GlcNac_deAcase_C"/>
</dbReference>
<dbReference type="InterPro" id="IPR015870">
    <property type="entry name" value="UDP-acyl_N-AcGlcN_deAcase_N"/>
</dbReference>
<dbReference type="PANTHER" id="PTHR33694">
    <property type="entry name" value="UDP-3-O-ACYL-N-ACETYLGLUCOSAMINE DEACETYLASE 1, MITOCHONDRIAL-RELATED"/>
    <property type="match status" value="1"/>
</dbReference>
<feature type="binding site" evidence="12">
    <location>
        <position position="77"/>
    </location>
    <ligand>
        <name>Zn(2+)</name>
        <dbReference type="ChEBI" id="CHEBI:29105"/>
    </ligand>
</feature>
<feature type="binding site" evidence="12">
    <location>
        <position position="245"/>
    </location>
    <ligand>
        <name>Zn(2+)</name>
        <dbReference type="ChEBI" id="CHEBI:29105"/>
    </ligand>
</feature>
<keyword evidence="6 12" id="KW-0441">Lipid A biosynthesis</keyword>
<feature type="binding site" evidence="12">
    <location>
        <position position="241"/>
    </location>
    <ligand>
        <name>Zn(2+)</name>
        <dbReference type="ChEBI" id="CHEBI:29105"/>
    </ligand>
</feature>
<evidence type="ECO:0000256" key="12">
    <source>
        <dbReference type="HAMAP-Rule" id="MF_00388"/>
    </source>
</evidence>
<proteinExistence type="inferred from homology"/>
<dbReference type="Proteomes" id="UP000718564">
    <property type="component" value="Unassembled WGS sequence"/>
</dbReference>
<evidence type="ECO:0000256" key="10">
    <source>
        <dbReference type="ARBA" id="ARBA00023098"/>
    </source>
</evidence>
<keyword evidence="10 12" id="KW-0443">Lipid metabolism</keyword>
<evidence type="ECO:0000313" key="14">
    <source>
        <dbReference type="Proteomes" id="UP000718564"/>
    </source>
</evidence>
<name>A0ABX1P678_9CYAN</name>
<protein>
    <recommendedName>
        <fullName evidence="4 12">UDP-3-O-acyl-N-acetylglucosamine deacetylase</fullName>
        <shortName evidence="12">UDP-3-O-acyl-GlcNAc deacetylase</shortName>
        <ecNumber evidence="4 12">3.5.1.108</ecNumber>
    </recommendedName>
    <alternativeName>
        <fullName evidence="12">UDP-3-O-[R-3-hydroxymyristoyl]-N-acetylglucosamine deacetylase</fullName>
    </alternativeName>
</protein>
<accession>A0ABX1P678</accession>
<evidence type="ECO:0000313" key="13">
    <source>
        <dbReference type="EMBL" id="NMG19216.1"/>
    </source>
</evidence>
<evidence type="ECO:0000256" key="1">
    <source>
        <dbReference type="ARBA" id="ARBA00001947"/>
    </source>
</evidence>
<keyword evidence="9 12" id="KW-0862">Zinc</keyword>
<keyword evidence="7 12" id="KW-0479">Metal-binding</keyword>
<dbReference type="EC" id="3.5.1.108" evidence="4 12"/>
<dbReference type="SUPFAM" id="SSF54211">
    <property type="entry name" value="Ribosomal protein S5 domain 2-like"/>
    <property type="match status" value="2"/>
</dbReference>
<keyword evidence="5 12" id="KW-0444">Lipid biosynthesis</keyword>
<keyword evidence="14" id="KW-1185">Reference proteome</keyword>
<dbReference type="Gene3D" id="3.30.230.20">
    <property type="entry name" value="lpxc deacetylase, domain 1"/>
    <property type="match status" value="1"/>
</dbReference>
<evidence type="ECO:0000256" key="5">
    <source>
        <dbReference type="ARBA" id="ARBA00022516"/>
    </source>
</evidence>